<feature type="transmembrane region" description="Helical" evidence="6">
    <location>
        <begin position="177"/>
        <end position="200"/>
    </location>
</feature>
<evidence type="ECO:0000256" key="4">
    <source>
        <dbReference type="ARBA" id="ARBA00022989"/>
    </source>
</evidence>
<evidence type="ECO:0008006" key="9">
    <source>
        <dbReference type="Google" id="ProtNLM"/>
    </source>
</evidence>
<dbReference type="InterPro" id="IPR050833">
    <property type="entry name" value="Poly_Biosynth_Transport"/>
</dbReference>
<dbReference type="PANTHER" id="PTHR30250:SF11">
    <property type="entry name" value="O-ANTIGEN TRANSPORTER-RELATED"/>
    <property type="match status" value="1"/>
</dbReference>
<dbReference type="RefSeq" id="WP_243556378.1">
    <property type="nucleotide sequence ID" value="NZ_CP094528.1"/>
</dbReference>
<feature type="transmembrane region" description="Helical" evidence="6">
    <location>
        <begin position="55"/>
        <end position="75"/>
    </location>
</feature>
<dbReference type="Proteomes" id="UP000832097">
    <property type="component" value="Chromosome"/>
</dbReference>
<keyword evidence="5 6" id="KW-0472">Membrane</keyword>
<organism evidence="7 8">
    <name type="scientific">Agromyces larvae</name>
    <dbReference type="NCBI Taxonomy" id="2929802"/>
    <lineage>
        <taxon>Bacteria</taxon>
        <taxon>Bacillati</taxon>
        <taxon>Actinomycetota</taxon>
        <taxon>Actinomycetes</taxon>
        <taxon>Micrococcales</taxon>
        <taxon>Microbacteriaceae</taxon>
        <taxon>Agromyces</taxon>
    </lineage>
</organism>
<feature type="transmembrane region" description="Helical" evidence="6">
    <location>
        <begin position="25"/>
        <end position="43"/>
    </location>
</feature>
<evidence type="ECO:0000313" key="7">
    <source>
        <dbReference type="EMBL" id="UOE44509.1"/>
    </source>
</evidence>
<protein>
    <recommendedName>
        <fullName evidence="9">Polysaccharide biosynthesis protein</fullName>
    </recommendedName>
</protein>
<name>A0ABY4BZG3_9MICO</name>
<proteinExistence type="predicted"/>
<feature type="transmembrane region" description="Helical" evidence="6">
    <location>
        <begin position="277"/>
        <end position="298"/>
    </location>
</feature>
<keyword evidence="3 6" id="KW-0812">Transmembrane</keyword>
<comment type="subcellular location">
    <subcellularLocation>
        <location evidence="1">Cell membrane</location>
        <topology evidence="1">Multi-pass membrane protein</topology>
    </subcellularLocation>
</comment>
<evidence type="ECO:0000256" key="5">
    <source>
        <dbReference type="ARBA" id="ARBA00023136"/>
    </source>
</evidence>
<feature type="transmembrane region" description="Helical" evidence="6">
    <location>
        <begin position="248"/>
        <end position="271"/>
    </location>
</feature>
<feature type="transmembrane region" description="Helical" evidence="6">
    <location>
        <begin position="115"/>
        <end position="137"/>
    </location>
</feature>
<feature type="transmembrane region" description="Helical" evidence="6">
    <location>
        <begin position="417"/>
        <end position="436"/>
    </location>
</feature>
<evidence type="ECO:0000256" key="2">
    <source>
        <dbReference type="ARBA" id="ARBA00022475"/>
    </source>
</evidence>
<dbReference type="PANTHER" id="PTHR30250">
    <property type="entry name" value="PST FAMILY PREDICTED COLANIC ACID TRANSPORTER"/>
    <property type="match status" value="1"/>
</dbReference>
<evidence type="ECO:0000256" key="6">
    <source>
        <dbReference type="SAM" id="Phobius"/>
    </source>
</evidence>
<dbReference type="EMBL" id="CP094528">
    <property type="protein sequence ID" value="UOE44509.1"/>
    <property type="molecule type" value="Genomic_DNA"/>
</dbReference>
<feature type="transmembrane region" description="Helical" evidence="6">
    <location>
        <begin position="319"/>
        <end position="340"/>
    </location>
</feature>
<keyword evidence="8" id="KW-1185">Reference proteome</keyword>
<feature type="transmembrane region" description="Helical" evidence="6">
    <location>
        <begin position="149"/>
        <end position="170"/>
    </location>
</feature>
<evidence type="ECO:0000256" key="3">
    <source>
        <dbReference type="ARBA" id="ARBA00022692"/>
    </source>
</evidence>
<accession>A0ABY4BZG3</accession>
<feature type="transmembrane region" description="Helical" evidence="6">
    <location>
        <begin position="206"/>
        <end position="227"/>
    </location>
</feature>
<feature type="transmembrane region" description="Helical" evidence="6">
    <location>
        <begin position="360"/>
        <end position="382"/>
    </location>
</feature>
<evidence type="ECO:0000256" key="1">
    <source>
        <dbReference type="ARBA" id="ARBA00004651"/>
    </source>
</evidence>
<reference evidence="7 8" key="1">
    <citation type="submission" date="2022-03" db="EMBL/GenBank/DDBJ databases">
        <title>Mucilaginibacter sp. isolated from the gut of Protaetia brevitarsis seulensis larvae.</title>
        <authorList>
            <person name="Won M."/>
            <person name="Kim S.-J."/>
            <person name="Kwon S.-W."/>
        </authorList>
    </citation>
    <scope>NUCLEOTIDE SEQUENCE [LARGE SCALE GENOMIC DNA]</scope>
    <source>
        <strain evidence="7 8">CFWR-12</strain>
    </source>
</reference>
<keyword evidence="2" id="KW-1003">Cell membrane</keyword>
<sequence>MYQSKGKPAVVDDARESTERRPTSVLWMLAGTLVGGVAGYLVLWLTARSLGAAEYAVFGVFWSALYLIVGVLFGLQQEATRAASASASVSASASGSPEGPAGASAVGAARRGSSLWVLATASGLLVIAVAIGTAVWWAPESFGTAHSDLSIPVAIGSGLSAVVAVASGLFAGHRRWLLLGVIIAADGVLRLAAVGVATDFGAGTEVLAWAVVAPYVIVIVGCFAIGGRRLIRDGRVDVSFRRLAANSVQTVVAASATALLINGFPLVLALVEASDDATLLGALIFAITLTRAPLLVPLTALQSYLVTAFGAARREAPRLLARWSAIVVGVAVVLAAIAWLAGEWALDAFVGADFALPGSLLAGLVVSSGCIGMLCVTGPAVLARSLHTAYALGWVIASATTIALLFLPLTIEASVPLALAVGPLVGVAVHLGLLRWSGSAR</sequence>
<feature type="transmembrane region" description="Helical" evidence="6">
    <location>
        <begin position="389"/>
        <end position="411"/>
    </location>
</feature>
<gene>
    <name evidence="7" type="ORF">MTO99_01570</name>
</gene>
<evidence type="ECO:0000313" key="8">
    <source>
        <dbReference type="Proteomes" id="UP000832097"/>
    </source>
</evidence>
<keyword evidence="4 6" id="KW-1133">Transmembrane helix</keyword>